<dbReference type="Proteomes" id="UP000155160">
    <property type="component" value="Segment"/>
</dbReference>
<keyword evidence="20" id="KW-0472">Membrane</keyword>
<evidence type="ECO:0000313" key="29">
    <source>
        <dbReference type="EMBL" id="AGT77232.1"/>
    </source>
</evidence>
<evidence type="ECO:0000256" key="16">
    <source>
        <dbReference type="ARBA" id="ARBA00023163"/>
    </source>
</evidence>
<evidence type="ECO:0000313" key="36">
    <source>
        <dbReference type="Proteomes" id="UP000141167"/>
    </source>
</evidence>
<keyword evidence="5" id="KW-0244">Early protein</keyword>
<dbReference type="EMBL" id="JX423388">
    <property type="protein sequence ID" value="AFQ34607.2"/>
    <property type="molecule type" value="Genomic_DNA"/>
</dbReference>
<evidence type="ECO:0000256" key="6">
    <source>
        <dbReference type="ARBA" id="ARBA00022562"/>
    </source>
</evidence>
<evidence type="ECO:0000256" key="2">
    <source>
        <dbReference type="ARBA" id="ARBA00007334"/>
    </source>
</evidence>
<evidence type="ECO:0000313" key="34">
    <source>
        <dbReference type="Proteomes" id="UP000110784"/>
    </source>
</evidence>
<evidence type="ECO:0000313" key="24">
    <source>
        <dbReference type="EMBL" id="AGT75409.1"/>
    </source>
</evidence>
<comment type="subcellular location">
    <subcellularLocation>
        <location evidence="1">Host nucleus</location>
    </subcellularLocation>
</comment>
<evidence type="ECO:0000256" key="1">
    <source>
        <dbReference type="ARBA" id="ARBA00004147"/>
    </source>
</evidence>
<name>J7IAN4_9ADEN</name>
<dbReference type="Proteomes" id="UP000146916">
    <property type="component" value="Segment"/>
</dbReference>
<evidence type="ECO:0000313" key="22">
    <source>
        <dbReference type="EMBL" id="AFQ34567.2"/>
    </source>
</evidence>
<dbReference type="EMBL" id="KF268125">
    <property type="protein sequence ID" value="AGT75743.1"/>
    <property type="molecule type" value="Genomic_DNA"/>
</dbReference>
<evidence type="ECO:0000313" key="21">
    <source>
        <dbReference type="EMBL" id="AFQ34410.2"/>
    </source>
</evidence>
<dbReference type="EMBL" id="KF268210">
    <property type="protein sequence ID" value="AGT76878.1"/>
    <property type="molecule type" value="Genomic_DNA"/>
</dbReference>
<protein>
    <recommendedName>
        <fullName evidence="3">Early E1A protein</fullName>
    </recommendedName>
</protein>
<evidence type="ECO:0000256" key="14">
    <source>
        <dbReference type="ARBA" id="ARBA00023015"/>
    </source>
</evidence>
<keyword evidence="7" id="KW-0945">Host-virus interaction</keyword>
<dbReference type="Pfam" id="PF02703">
    <property type="entry name" value="Adeno_E1A"/>
    <property type="match status" value="1"/>
</dbReference>
<evidence type="ECO:0000313" key="26">
    <source>
        <dbReference type="EMBL" id="AGT76134.1"/>
    </source>
</evidence>
<dbReference type="Proteomes" id="UP000164851">
    <property type="component" value="Segment"/>
</dbReference>
<dbReference type="Proteomes" id="UP000140370">
    <property type="component" value="Segment"/>
</dbReference>
<dbReference type="EMBL" id="KF268117">
    <property type="protein sequence ID" value="AGT75409.1"/>
    <property type="molecule type" value="Genomic_DNA"/>
</dbReference>
<dbReference type="Proteomes" id="UP000127997">
    <property type="component" value="Segment"/>
</dbReference>
<evidence type="ECO:0000256" key="17">
    <source>
        <dbReference type="ARBA" id="ARBA00023258"/>
    </source>
</evidence>
<evidence type="ECO:0000313" key="28">
    <source>
        <dbReference type="EMBL" id="AGT76878.1"/>
    </source>
</evidence>
<evidence type="ECO:0000256" key="4">
    <source>
        <dbReference type="ARBA" id="ARBA00022504"/>
    </source>
</evidence>
<feature type="transmembrane region" description="Helical" evidence="20">
    <location>
        <begin position="20"/>
        <end position="41"/>
    </location>
</feature>
<dbReference type="Proteomes" id="UP000509709">
    <property type="component" value="Segment"/>
</dbReference>
<gene>
    <name evidence="22" type="primary">E1A</name>
    <name evidence="24" type="ORF">H648_34941gpE1A</name>
    <name evidence="27" type="ORF">H648_34942gpE1A</name>
    <name evidence="21" type="ORF">H648_35835gpE1A</name>
    <name evidence="22" type="ORF">H648_35839gpE1A</name>
    <name evidence="23" type="ORF">H648_35840gpE1A</name>
    <name evidence="26" type="ORF">H648_37076gpE1A</name>
    <name evidence="25" type="ORF">H648_37077gpE1A</name>
    <name evidence="28" type="ORF">H648_39464gpE1A</name>
    <name evidence="30" type="ORF">H648_42816gpE1A</name>
    <name evidence="29" type="ORF">H648_42817gpE1A</name>
</gene>
<keyword evidence="17" id="KW-0922">Interferon antiviral system evasion</keyword>
<keyword evidence="8" id="KW-1090">Inhibition of host innate immune response by virus</keyword>
<dbReference type="Proteomes" id="UP000110784">
    <property type="component" value="Segment"/>
</dbReference>
<evidence type="ECO:0000313" key="33">
    <source>
        <dbReference type="Proteomes" id="UP000110522"/>
    </source>
</evidence>
<dbReference type="EMBL" id="KF268134">
    <property type="protein sequence ID" value="AGT76134.1"/>
    <property type="molecule type" value="Genomic_DNA"/>
</dbReference>
<evidence type="ECO:0000313" key="23">
    <source>
        <dbReference type="EMBL" id="AFQ34607.2"/>
    </source>
</evidence>
<keyword evidence="19" id="KW-1078">G1/S host cell cycle checkpoint dysregulation by virus</keyword>
<evidence type="ECO:0000256" key="8">
    <source>
        <dbReference type="ARBA" id="ARBA00022632"/>
    </source>
</evidence>
<reference evidence="34 35" key="2">
    <citation type="submission" date="2013-05" db="EMBL/GenBank/DDBJ databases">
        <authorList>
            <person name="Madupu R."/>
            <person name="Halpin R."/>
            <person name="Fedorova N."/>
            <person name="Tsitrin T."/>
            <person name="Stockwell T."/>
            <person name="Amedeo P."/>
            <person name="Appalla L."/>
            <person name="Bishop B."/>
            <person name="Edworthy P."/>
            <person name="Gupta N."/>
            <person name="Hoover J."/>
            <person name="Katzel D."/>
            <person name="Li K."/>
            <person name="Schobel S."/>
            <person name="Shrivastava S."/>
            <person name="Thovarai V."/>
            <person name="Wang S."/>
            <person name="Dehghan S."/>
            <person name="Singh S."/>
            <person name="Liu E.B."/>
            <person name="Seto J."/>
            <person name="Jones M.S."/>
            <person name="Kajon A."/>
            <person name="Gray G."/>
            <person name="Kowalski R."/>
            <person name="Romanowski E."/>
            <person name="Chodosh J."/>
            <person name="Zhao S."/>
            <person name="Wentworth D.E."/>
            <person name="Seto D."/>
        </authorList>
    </citation>
    <scope>NUCLEOTIDE SEQUENCE [LARGE SCALE GENOMIC DNA]</scope>
    <source>
        <strain evidence="30">Human/CHN/a238/2011/7[P7H7F7]</strain>
        <strain evidence="29">Human/CHN/DG/2011/7[P7H7F7]</strain>
    </source>
</reference>
<dbReference type="EMBL" id="JX423383">
    <property type="protein sequence ID" value="AFQ34410.2"/>
    <property type="molecule type" value="Genomic_DNA"/>
</dbReference>
<evidence type="ECO:0000313" key="27">
    <source>
        <dbReference type="EMBL" id="AGT76179.1"/>
    </source>
</evidence>
<dbReference type="EMBL" id="KF268314">
    <property type="protein sequence ID" value="AGT77232.1"/>
    <property type="molecule type" value="Genomic_DNA"/>
</dbReference>
<dbReference type="Proteomes" id="UP000501798">
    <property type="component" value="Segment"/>
</dbReference>
<evidence type="ECO:0000313" key="30">
    <source>
        <dbReference type="EMBL" id="AGT77321.1"/>
    </source>
</evidence>
<evidence type="ECO:0000256" key="5">
    <source>
        <dbReference type="ARBA" id="ARBA00022518"/>
    </source>
</evidence>
<reference evidence="33 36" key="1">
    <citation type="submission" date="2012-07" db="EMBL/GenBank/DDBJ databases">
        <authorList>
            <person name="Madupu R."/>
            <person name="Halpin R."/>
            <person name="Fedorova N."/>
            <person name="Tsitrin T."/>
            <person name="Stockwell T."/>
            <person name="Amedeo P."/>
            <person name="Appalla L."/>
            <person name="Bishop B."/>
            <person name="Edworthy P."/>
            <person name="Gupta N."/>
            <person name="Hoover J."/>
            <person name="Katzel D."/>
            <person name="Li K."/>
            <person name="Schobel S."/>
            <person name="Shrivastava S."/>
            <person name="Thovarai V."/>
            <person name="Wang S."/>
            <person name="Dehghan S."/>
            <person name="Singh S."/>
            <person name="Liu E.B."/>
            <person name="Seto J."/>
            <person name="Jones M.S."/>
            <person name="Kajon A."/>
            <person name="Gray G."/>
            <person name="Kowalski R."/>
            <person name="Romanowski E."/>
            <person name="Chodosh J."/>
            <person name="Wentworth D.E."/>
            <person name="Seto D."/>
        </authorList>
    </citation>
    <scope>NUCLEOTIDE SEQUENCE [LARGE SCALE GENOMIC DNA]</scope>
    <source>
        <strain evidence="28">Human/IND/MEEI_00057/2011/3[P7H3F3]</strain>
        <strain evidence="21">Human/USA/ak35_AdV7d2/2006/7[P7H7F7]</strain>
        <strain evidence="22">Human/USA/ak39_AdV7d2/1997/7[P7H7F7]</strain>
        <strain evidence="23">Human/USA/ak40_AdV7b/1997/7[P7H7F7]</strain>
        <strain evidence="26">Human/USA/CL_43/1988/7[P7H7F7]</strain>
        <strain evidence="25">Human/USA/CL_44/1988/7[P7H7F7]</strain>
        <strain evidence="24">Human/USA/UFL_Adv7d2-2/unknown/7[P7H7F7]</strain>
        <strain evidence="38">human/USA/UFL_Adv7d2-3/unknown/7[P7H7F7]</strain>
        <strain evidence="27">Human/USA/UFL_Adv7d2-3/unknown/7[P7H7F7]</strain>
    </source>
</reference>
<comment type="similarity">
    <text evidence="2">Belongs to the adenoviridae E1A protein family.</text>
</comment>
<keyword evidence="20" id="KW-1133">Transmembrane helix</keyword>
<accession>J7IAN4</accession>
<reference evidence="32 40" key="4">
    <citation type="submission" date="2019-09" db="EMBL/GenBank/DDBJ databases">
        <title>Human adenovirus in plasma drawn in 2014 from a Haitian patient.</title>
        <authorList>
            <person name="Lednicky J.A."/>
            <person name="Subramaniam K."/>
            <person name="Waltzek T.B."/>
            <person name="Blohm G.M."/>
            <person name="Alam M.M."/>
            <person name="Loeb J.C."/>
            <person name="Morris J.G.Jr."/>
        </authorList>
    </citation>
    <scope>NUCLEOTIDE SEQUENCE [LARGE SCALE GENOMIC DNA]</scope>
    <source>
        <strain evidence="32 40">HAdV 7/Haiti-0707/2014</strain>
    </source>
</reference>
<keyword evidence="18" id="KW-0899">Viral immunoevasion</keyword>
<keyword evidence="13" id="KW-1105">Inhibition of host STAT1 by virus</keyword>
<sequence>MRHLRFLPQEIISSETGIEILEFVVNTLMVLCLMMSHLLLIQLPHLLKFRRPHLQTYASPFL</sequence>
<keyword evidence="11" id="KW-1114">Inhibition of host interferon signaling pathway by virus</keyword>
<evidence type="ECO:0000256" key="19">
    <source>
        <dbReference type="ARBA" id="ARBA00023309"/>
    </source>
</evidence>
<dbReference type="Proteomes" id="UP000110522">
    <property type="component" value="Segment"/>
</dbReference>
<evidence type="ECO:0000313" key="39">
    <source>
        <dbReference type="Proteomes" id="UP000501798"/>
    </source>
</evidence>
<dbReference type="EMBL" id="MN011575">
    <property type="protein sequence ID" value="QJQ81642.1"/>
    <property type="molecule type" value="Genomic_DNA"/>
</dbReference>
<evidence type="ECO:0000313" key="31">
    <source>
        <dbReference type="EMBL" id="QJQ81642.1"/>
    </source>
</evidence>
<evidence type="ECO:0000313" key="32">
    <source>
        <dbReference type="EMBL" id="QKR72101.1"/>
    </source>
</evidence>
<dbReference type="EMBL" id="KF268135">
    <property type="protein sequence ID" value="AGT76179.1"/>
    <property type="molecule type" value="Genomic_DNA"/>
</dbReference>
<keyword evidence="15" id="KW-0010">Activator</keyword>
<evidence type="ECO:0000256" key="11">
    <source>
        <dbReference type="ARBA" id="ARBA00022830"/>
    </source>
</evidence>
<evidence type="ECO:0000256" key="10">
    <source>
        <dbReference type="ARBA" id="ARBA00022771"/>
    </source>
</evidence>
<dbReference type="Proteomes" id="UP000170205">
    <property type="component" value="Segment"/>
</dbReference>
<dbReference type="EMBL" id="MN531562">
    <property type="protein sequence ID" value="QKR72101.1"/>
    <property type="molecule type" value="Genomic_DNA"/>
</dbReference>
<evidence type="ECO:0000313" key="25">
    <source>
        <dbReference type="EMBL" id="AGT75743.1"/>
    </source>
</evidence>
<evidence type="ECO:0000256" key="9">
    <source>
        <dbReference type="ARBA" id="ARBA00022723"/>
    </source>
</evidence>
<evidence type="ECO:0000256" key="13">
    <source>
        <dbReference type="ARBA" id="ARBA00022961"/>
    </source>
</evidence>
<organism evidence="22 37">
    <name type="scientific">Human mastadenovirus B</name>
    <dbReference type="NCBI Taxonomy" id="108098"/>
    <lineage>
        <taxon>Viruses</taxon>
        <taxon>Varidnaviria</taxon>
        <taxon>Bamfordvirae</taxon>
        <taxon>Preplasmiviricota</taxon>
        <taxon>Polisuviricotina</taxon>
        <taxon>Pharingeaviricetes</taxon>
        <taxon>Rowavirales</taxon>
        <taxon>Adenoviridae</taxon>
        <taxon>Mastadenovirus</taxon>
        <taxon>Mastadenovirus blackbeardi</taxon>
    </lineage>
</organism>
<reference evidence="31 39" key="3">
    <citation type="submission" date="2019-06" db="EMBL/GenBank/DDBJ databases">
        <authorList>
            <person name="Zhang W."/>
        </authorList>
    </citation>
    <scope>NUCLEOTIDE SEQUENCE [LARGE SCALE GENOMIC DNA]</scope>
    <source>
        <strain evidence="31">SH6220</strain>
    </source>
</reference>
<keyword evidence="16" id="KW-0804">Transcription</keyword>
<evidence type="ECO:0000313" key="35">
    <source>
        <dbReference type="Proteomes" id="UP000140370"/>
    </source>
</evidence>
<keyword evidence="20" id="KW-0812">Transmembrane</keyword>
<keyword evidence="9" id="KW-0479">Metal-binding</keyword>
<keyword evidence="4" id="KW-1121">Modulation of host cell cycle by virus</keyword>
<dbReference type="Proteomes" id="UP000141167">
    <property type="component" value="Segment"/>
</dbReference>
<proteinExistence type="inferred from homology"/>
<evidence type="ECO:0000256" key="12">
    <source>
        <dbReference type="ARBA" id="ARBA00022833"/>
    </source>
</evidence>
<evidence type="ECO:0000256" key="7">
    <source>
        <dbReference type="ARBA" id="ARBA00022581"/>
    </source>
</evidence>
<keyword evidence="12" id="KW-0862">Zinc</keyword>
<dbReference type="InterPro" id="IPR014410">
    <property type="entry name" value="Aden_E1A"/>
</dbReference>
<keyword evidence="14" id="KW-0805">Transcription regulation</keyword>
<evidence type="ECO:0000313" key="40">
    <source>
        <dbReference type="Proteomes" id="UP000509709"/>
    </source>
</evidence>
<evidence type="ECO:0000256" key="15">
    <source>
        <dbReference type="ARBA" id="ARBA00023159"/>
    </source>
</evidence>
<evidence type="ECO:0000256" key="20">
    <source>
        <dbReference type="SAM" id="Phobius"/>
    </source>
</evidence>
<dbReference type="Proteomes" id="UP000151950">
    <property type="component" value="Segment"/>
</dbReference>
<evidence type="ECO:0000313" key="37">
    <source>
        <dbReference type="Proteomes" id="UP000151950"/>
    </source>
</evidence>
<dbReference type="EMBL" id="KF268316">
    <property type="protein sequence ID" value="AGT77321.1"/>
    <property type="molecule type" value="Genomic_DNA"/>
</dbReference>
<evidence type="ECO:0000256" key="3">
    <source>
        <dbReference type="ARBA" id="ARBA00019274"/>
    </source>
</evidence>
<keyword evidence="10" id="KW-0863">Zinc-finger</keyword>
<dbReference type="EMBL" id="JX423387">
    <property type="protein sequence ID" value="AFQ34567.2"/>
    <property type="molecule type" value="Genomic_DNA"/>
</dbReference>
<evidence type="ECO:0000256" key="18">
    <source>
        <dbReference type="ARBA" id="ARBA00023280"/>
    </source>
</evidence>
<keyword evidence="6" id="KW-1048">Host nucleus</keyword>
<evidence type="ECO:0000313" key="38">
    <source>
        <dbReference type="Proteomes" id="UP000170205"/>
    </source>
</evidence>